<dbReference type="OrthoDB" id="26687at2759"/>
<name>A0A8S4NXQ3_OWEFU</name>
<evidence type="ECO:0000313" key="8">
    <source>
        <dbReference type="Proteomes" id="UP000749559"/>
    </source>
</evidence>
<dbReference type="InterPro" id="IPR000159">
    <property type="entry name" value="RA_dom"/>
</dbReference>
<dbReference type="InterPro" id="IPR001895">
    <property type="entry name" value="RASGEF_cat_dom"/>
</dbReference>
<evidence type="ECO:0000259" key="6">
    <source>
        <dbReference type="PROSITE" id="PS50212"/>
    </source>
</evidence>
<dbReference type="InterPro" id="IPR000651">
    <property type="entry name" value="Ras-like_Gua-exchang_fac_N"/>
</dbReference>
<dbReference type="Gene3D" id="1.20.870.10">
    <property type="entry name" value="Son of sevenless (SoS) protein Chain: S domain 1"/>
    <property type="match status" value="1"/>
</dbReference>
<protein>
    <recommendedName>
        <fullName evidence="9">Ral guanine nucleotide dissociation stimulator</fullName>
    </recommendedName>
</protein>
<dbReference type="PROSITE" id="PS50009">
    <property type="entry name" value="RASGEF_CAT"/>
    <property type="match status" value="1"/>
</dbReference>
<accession>A0A8S4NXQ3</accession>
<dbReference type="CDD" id="cd06224">
    <property type="entry name" value="REM"/>
    <property type="match status" value="1"/>
</dbReference>
<dbReference type="PROSITE" id="PS50212">
    <property type="entry name" value="RASGEF_NTER"/>
    <property type="match status" value="1"/>
</dbReference>
<dbReference type="SMART" id="SM00229">
    <property type="entry name" value="RasGEFN"/>
    <property type="match status" value="1"/>
</dbReference>
<evidence type="ECO:0000256" key="2">
    <source>
        <dbReference type="PROSITE-ProRule" id="PRU00168"/>
    </source>
</evidence>
<dbReference type="Pfam" id="PF00788">
    <property type="entry name" value="RA"/>
    <property type="match status" value="1"/>
</dbReference>
<feature type="compositionally biased region" description="Polar residues" evidence="3">
    <location>
        <begin position="563"/>
        <end position="579"/>
    </location>
</feature>
<sequence length="723" mass="81974">MYEIMYKFDERPRDDENEDEGVKFFKEEREEGAIYNIYLKKVHYKTFPDETPGDPISQVGESSFYVEAESDEKVSHLAWRMERIRAIKCGSLDKLVECLVDENGELDSTYVSIFLSTYRGFASAKQVLNIMCERYKCVSSDKHMRESIRELNKKSLRSVLSVWLDTYSEDFKEPPNYPCLNALYKFTSKYMPDNDLALRVRHRIDKFKKEEENGSAITVSHSDVDFKFTMYSDIGFMIDSTSQKLQLKDIPNKLLADQLTYTDAKLFKKVVPHHCLGSVWASGHKQKGEEAPSIVATIKFFNAVTYRVIATILKNPDLRSSERAKVIIQWISVAQELRALKNFSSLKAIISGLQSNAVYRLCKVWSHIPKEHLNVFEELSLIFSEENNQQSARELLMKEGTAKTAARPQGHTRNKSWSNFSNLISRRKSMADYSHYSGTVPYLGTFLTDLTMLDSAIPTTTDEGLINFEKNRKEFEIIAQIKLLQSAAQMYQIKGDSSFQGWFDSVRTYDDKESYELSLAIEPLEDFSPKTPKGHKKKSSISGISFTSLEGSSPSATSVSASIDGSTSSADGTLPSPSLQVPRKQLPHAASSHSLKSLEPTENWTFKSSEGCVIRVSLDTADNHWTNIYKSVLLSNNDRSPTVIQAVLNKYNLSENKEDYCMSQILPDGELLIPDNANVFYAMNSVADPNFVVRRKHDQRTLKLKKSRKGAAKKLLGSLNTTL</sequence>
<reference evidence="7" key="1">
    <citation type="submission" date="2022-03" db="EMBL/GenBank/DDBJ databases">
        <authorList>
            <person name="Martin C."/>
        </authorList>
    </citation>
    <scope>NUCLEOTIDE SEQUENCE</scope>
</reference>
<dbReference type="GO" id="GO:0005085">
    <property type="term" value="F:guanyl-nucleotide exchange factor activity"/>
    <property type="evidence" value="ECO:0007669"/>
    <property type="project" value="UniProtKB-KW"/>
</dbReference>
<dbReference type="Pfam" id="PF00618">
    <property type="entry name" value="RasGEF_N"/>
    <property type="match status" value="1"/>
</dbReference>
<evidence type="ECO:0008006" key="9">
    <source>
        <dbReference type="Google" id="ProtNLM"/>
    </source>
</evidence>
<dbReference type="CDD" id="cd00155">
    <property type="entry name" value="RasGEF"/>
    <property type="match status" value="1"/>
</dbReference>
<feature type="domain" description="N-terminal Ras-GEF" evidence="6">
    <location>
        <begin position="83"/>
        <end position="208"/>
    </location>
</feature>
<proteinExistence type="predicted"/>
<dbReference type="PANTHER" id="PTHR23113:SF312">
    <property type="entry name" value="RAL GUANINE NUCLEOTIDE DISSOCIATION STIMULATOR-LIKE, ISOFORM E"/>
    <property type="match status" value="1"/>
</dbReference>
<dbReference type="SUPFAM" id="SSF48366">
    <property type="entry name" value="Ras GEF"/>
    <property type="match status" value="1"/>
</dbReference>
<dbReference type="InterPro" id="IPR008937">
    <property type="entry name" value="Ras-like_GEF"/>
</dbReference>
<dbReference type="SMART" id="SM00314">
    <property type="entry name" value="RA"/>
    <property type="match status" value="1"/>
</dbReference>
<feature type="domain" description="Ras-GEF" evidence="4">
    <location>
        <begin position="251"/>
        <end position="524"/>
    </location>
</feature>
<evidence type="ECO:0000256" key="3">
    <source>
        <dbReference type="SAM" id="MobiDB-lite"/>
    </source>
</evidence>
<dbReference type="PROSITE" id="PS50200">
    <property type="entry name" value="RA"/>
    <property type="match status" value="1"/>
</dbReference>
<feature type="region of interest" description="Disordered" evidence="3">
    <location>
        <begin position="548"/>
        <end position="595"/>
    </location>
</feature>
<dbReference type="CDD" id="cd00153">
    <property type="entry name" value="RA_RalGDS_like"/>
    <property type="match status" value="1"/>
</dbReference>
<dbReference type="Gene3D" id="1.10.840.10">
    <property type="entry name" value="Ras guanine-nucleotide exchange factors catalytic domain"/>
    <property type="match status" value="1"/>
</dbReference>
<keyword evidence="1 2" id="KW-0344">Guanine-nucleotide releasing factor</keyword>
<evidence type="ECO:0000256" key="1">
    <source>
        <dbReference type="ARBA" id="ARBA00022658"/>
    </source>
</evidence>
<feature type="domain" description="Ras-associating" evidence="5">
    <location>
        <begin position="610"/>
        <end position="698"/>
    </location>
</feature>
<dbReference type="AlphaFoldDB" id="A0A8S4NXQ3"/>
<feature type="compositionally biased region" description="Low complexity" evidence="3">
    <location>
        <begin position="552"/>
        <end position="562"/>
    </location>
</feature>
<dbReference type="InterPro" id="IPR023578">
    <property type="entry name" value="Ras_GEF_dom_sf"/>
</dbReference>
<dbReference type="InterPro" id="IPR029071">
    <property type="entry name" value="Ubiquitin-like_domsf"/>
</dbReference>
<dbReference type="SMART" id="SM00147">
    <property type="entry name" value="RasGEF"/>
    <property type="match status" value="1"/>
</dbReference>
<dbReference type="Pfam" id="PF00617">
    <property type="entry name" value="RasGEF"/>
    <property type="match status" value="1"/>
</dbReference>
<keyword evidence="8" id="KW-1185">Reference proteome</keyword>
<dbReference type="SUPFAM" id="SSF54236">
    <property type="entry name" value="Ubiquitin-like"/>
    <property type="match status" value="1"/>
</dbReference>
<dbReference type="PROSITE" id="PS00720">
    <property type="entry name" value="RASGEF"/>
    <property type="match status" value="1"/>
</dbReference>
<evidence type="ECO:0000259" key="5">
    <source>
        <dbReference type="PROSITE" id="PS50200"/>
    </source>
</evidence>
<evidence type="ECO:0000259" key="4">
    <source>
        <dbReference type="PROSITE" id="PS50009"/>
    </source>
</evidence>
<gene>
    <name evidence="7" type="ORF">OFUS_LOCUS12489</name>
</gene>
<dbReference type="EMBL" id="CAIIXF020000006">
    <property type="protein sequence ID" value="CAH1786633.1"/>
    <property type="molecule type" value="Genomic_DNA"/>
</dbReference>
<dbReference type="Gene3D" id="3.10.20.90">
    <property type="entry name" value="Phosphatidylinositol 3-kinase Catalytic Subunit, Chain A, domain 1"/>
    <property type="match status" value="1"/>
</dbReference>
<organism evidence="7 8">
    <name type="scientific">Owenia fusiformis</name>
    <name type="common">Polychaete worm</name>
    <dbReference type="NCBI Taxonomy" id="6347"/>
    <lineage>
        <taxon>Eukaryota</taxon>
        <taxon>Metazoa</taxon>
        <taxon>Spiralia</taxon>
        <taxon>Lophotrochozoa</taxon>
        <taxon>Annelida</taxon>
        <taxon>Polychaeta</taxon>
        <taxon>Sedentaria</taxon>
        <taxon>Canalipalpata</taxon>
        <taxon>Sabellida</taxon>
        <taxon>Oweniida</taxon>
        <taxon>Oweniidae</taxon>
        <taxon>Owenia</taxon>
    </lineage>
</organism>
<comment type="caution">
    <text evidence="7">The sequence shown here is derived from an EMBL/GenBank/DDBJ whole genome shotgun (WGS) entry which is preliminary data.</text>
</comment>
<dbReference type="GO" id="GO:0007265">
    <property type="term" value="P:Ras protein signal transduction"/>
    <property type="evidence" value="ECO:0007669"/>
    <property type="project" value="TreeGrafter"/>
</dbReference>
<dbReference type="InterPro" id="IPR036964">
    <property type="entry name" value="RASGEF_cat_dom_sf"/>
</dbReference>
<dbReference type="PANTHER" id="PTHR23113">
    <property type="entry name" value="GUANINE NUCLEOTIDE EXCHANGE FACTOR"/>
    <property type="match status" value="1"/>
</dbReference>
<dbReference type="Proteomes" id="UP000749559">
    <property type="component" value="Unassembled WGS sequence"/>
</dbReference>
<evidence type="ECO:0000313" key="7">
    <source>
        <dbReference type="EMBL" id="CAH1786633.1"/>
    </source>
</evidence>
<dbReference type="InterPro" id="IPR019804">
    <property type="entry name" value="Ras_G-nucl-exch_fac_CS"/>
</dbReference>
<dbReference type="GO" id="GO:0005886">
    <property type="term" value="C:plasma membrane"/>
    <property type="evidence" value="ECO:0007669"/>
    <property type="project" value="TreeGrafter"/>
</dbReference>